<protein>
    <submittedName>
        <fullName evidence="2">Uncharacterized protein</fullName>
    </submittedName>
</protein>
<dbReference type="EMBL" id="JARKIE010001327">
    <property type="protein sequence ID" value="KAJ7603105.1"/>
    <property type="molecule type" value="Genomic_DNA"/>
</dbReference>
<evidence type="ECO:0000313" key="3">
    <source>
        <dbReference type="Proteomes" id="UP001221757"/>
    </source>
</evidence>
<dbReference type="Proteomes" id="UP001221757">
    <property type="component" value="Unassembled WGS sequence"/>
</dbReference>
<proteinExistence type="predicted"/>
<dbReference type="AlphaFoldDB" id="A0AAD7AXD6"/>
<keyword evidence="1" id="KW-0812">Transmembrane</keyword>
<accession>A0AAD7AXD6</accession>
<feature type="transmembrane region" description="Helical" evidence="1">
    <location>
        <begin position="219"/>
        <end position="240"/>
    </location>
</feature>
<name>A0AAD7AXD6_MYCRO</name>
<evidence type="ECO:0000256" key="1">
    <source>
        <dbReference type="SAM" id="Phobius"/>
    </source>
</evidence>
<feature type="transmembrane region" description="Helical" evidence="1">
    <location>
        <begin position="54"/>
        <end position="75"/>
    </location>
</feature>
<feature type="transmembrane region" description="Helical" evidence="1">
    <location>
        <begin position="128"/>
        <end position="148"/>
    </location>
</feature>
<organism evidence="2 3">
    <name type="scientific">Mycena rosella</name>
    <name type="common">Pink bonnet</name>
    <name type="synonym">Agaricus rosellus</name>
    <dbReference type="NCBI Taxonomy" id="1033263"/>
    <lineage>
        <taxon>Eukaryota</taxon>
        <taxon>Fungi</taxon>
        <taxon>Dikarya</taxon>
        <taxon>Basidiomycota</taxon>
        <taxon>Agaricomycotina</taxon>
        <taxon>Agaricomycetes</taxon>
        <taxon>Agaricomycetidae</taxon>
        <taxon>Agaricales</taxon>
        <taxon>Marasmiineae</taxon>
        <taxon>Mycenaceae</taxon>
        <taxon>Mycena</taxon>
    </lineage>
</organism>
<sequence length="305" mass="33632">MDALTSDDLLFAHDRRDDLRRRLSRSRSRVRLLSHPGNGGQIYLGSGNNKRGSAWFFFLRYFAFAGNIALAFMEFGDFKPETQPLRDGTQICKHLKSAVGLLIVVQEFVIGCTLILRVYAMYSFNKHILWLLVVAAAVTVGLGAWSVVPAGPTPIIPISLPGCQILHSTAQSIRMAAAWEAELACNVLILGLTMYRAWQQTRDGLLPDGSLWTIMMRDGAMYFAVICLVNLANILMFYLGDVNMNASLAWFTAMISVVMITRLTLNLRAVASVDIVSDGDAPPHTALGTLRFATSTAGAQEESRW</sequence>
<keyword evidence="1" id="KW-0472">Membrane</keyword>
<feature type="transmembrane region" description="Helical" evidence="1">
    <location>
        <begin position="176"/>
        <end position="198"/>
    </location>
</feature>
<reference evidence="2" key="1">
    <citation type="submission" date="2023-03" db="EMBL/GenBank/DDBJ databases">
        <title>Massive genome expansion in bonnet fungi (Mycena s.s.) driven by repeated elements and novel gene families across ecological guilds.</title>
        <authorList>
            <consortium name="Lawrence Berkeley National Laboratory"/>
            <person name="Harder C.B."/>
            <person name="Miyauchi S."/>
            <person name="Viragh M."/>
            <person name="Kuo A."/>
            <person name="Thoen E."/>
            <person name="Andreopoulos B."/>
            <person name="Lu D."/>
            <person name="Skrede I."/>
            <person name="Drula E."/>
            <person name="Henrissat B."/>
            <person name="Morin E."/>
            <person name="Kohler A."/>
            <person name="Barry K."/>
            <person name="LaButti K."/>
            <person name="Morin E."/>
            <person name="Salamov A."/>
            <person name="Lipzen A."/>
            <person name="Mereny Z."/>
            <person name="Hegedus B."/>
            <person name="Baldrian P."/>
            <person name="Stursova M."/>
            <person name="Weitz H."/>
            <person name="Taylor A."/>
            <person name="Grigoriev I.V."/>
            <person name="Nagy L.G."/>
            <person name="Martin F."/>
            <person name="Kauserud H."/>
        </authorList>
    </citation>
    <scope>NUCLEOTIDE SEQUENCE</scope>
    <source>
        <strain evidence="2">CBHHK067</strain>
    </source>
</reference>
<keyword evidence="3" id="KW-1185">Reference proteome</keyword>
<feature type="transmembrane region" description="Helical" evidence="1">
    <location>
        <begin position="246"/>
        <end position="265"/>
    </location>
</feature>
<evidence type="ECO:0000313" key="2">
    <source>
        <dbReference type="EMBL" id="KAJ7603105.1"/>
    </source>
</evidence>
<comment type="caution">
    <text evidence="2">The sequence shown here is derived from an EMBL/GenBank/DDBJ whole genome shotgun (WGS) entry which is preliminary data.</text>
</comment>
<keyword evidence="1" id="KW-1133">Transmembrane helix</keyword>
<feature type="transmembrane region" description="Helical" evidence="1">
    <location>
        <begin position="95"/>
        <end position="116"/>
    </location>
</feature>
<gene>
    <name evidence="2" type="ORF">B0H17DRAFT_1189875</name>
</gene>